<evidence type="ECO:0000313" key="2">
    <source>
        <dbReference type="EMBL" id="OAP94647.1"/>
    </source>
</evidence>
<proteinExistence type="predicted"/>
<dbReference type="EMBL" id="LWBS01000176">
    <property type="protein sequence ID" value="OAP94647.1"/>
    <property type="molecule type" value="Genomic_DNA"/>
</dbReference>
<gene>
    <name evidence="2" type="ORF">A4U53_20645</name>
</gene>
<keyword evidence="1" id="KW-0812">Transmembrane</keyword>
<keyword evidence="1" id="KW-1133">Transmembrane helix</keyword>
<protein>
    <submittedName>
        <fullName evidence="2">Uncharacterized protein</fullName>
    </submittedName>
</protein>
<organism evidence="2">
    <name type="scientific">Rhizobium leguminosarum</name>
    <dbReference type="NCBI Taxonomy" id="384"/>
    <lineage>
        <taxon>Bacteria</taxon>
        <taxon>Pseudomonadati</taxon>
        <taxon>Pseudomonadota</taxon>
        <taxon>Alphaproteobacteria</taxon>
        <taxon>Hyphomicrobiales</taxon>
        <taxon>Rhizobiaceae</taxon>
        <taxon>Rhizobium/Agrobacterium group</taxon>
        <taxon>Rhizobium</taxon>
    </lineage>
</organism>
<dbReference type="InterPro" id="IPR025356">
    <property type="entry name" value="DUF4260"/>
</dbReference>
<evidence type="ECO:0000256" key="1">
    <source>
        <dbReference type="SAM" id="Phobius"/>
    </source>
</evidence>
<reference evidence="2" key="1">
    <citation type="submission" date="2016-04" db="EMBL/GenBank/DDBJ databases">
        <title>Fast-growing isolate from the root nodules of Vavilovia formosa.</title>
        <authorList>
            <person name="Kimeklis A."/>
            <person name="Safronova V."/>
            <person name="Belimov A."/>
            <person name="Andronov E."/>
        </authorList>
    </citation>
    <scope>NUCLEOTIDE SEQUENCE [LARGE SCALE GENOMIC DNA]</scope>
    <source>
        <strain evidence="2">Vaf-46</strain>
    </source>
</reference>
<comment type="caution">
    <text evidence="2">The sequence shown here is derived from an EMBL/GenBank/DDBJ whole genome shotgun (WGS) entry which is preliminary data.</text>
</comment>
<accession>A0A179BSI2</accession>
<feature type="transmembrane region" description="Helical" evidence="1">
    <location>
        <begin position="71"/>
        <end position="90"/>
    </location>
</feature>
<sequence length="136" mass="14424">MNQAANIISPSAGSVTGGVREVLRLEAFAIMAAATTAYFVSGGNPWLYAILFFTPDLSFAAYALNARLGAIVYNMVHSYISAILLAGASWLLGIDLLWQVALILAAHAGFDRSLGYGLKYASAFSHTHLGVIGKRT</sequence>
<dbReference type="AlphaFoldDB" id="A0A179BSI2"/>
<dbReference type="Pfam" id="PF14079">
    <property type="entry name" value="DUF4260"/>
    <property type="match status" value="1"/>
</dbReference>
<dbReference type="eggNOG" id="ENOG5032SZF">
    <property type="taxonomic scope" value="Bacteria"/>
</dbReference>
<keyword evidence="1" id="KW-0472">Membrane</keyword>
<name>A0A179BSI2_RHILE</name>
<feature type="transmembrane region" description="Helical" evidence="1">
    <location>
        <begin position="21"/>
        <end position="40"/>
    </location>
</feature>
<dbReference type="RefSeq" id="WP_018485753.1">
    <property type="nucleotide sequence ID" value="NZ_CAXUSC020000001.1"/>
</dbReference>